<dbReference type="InterPro" id="IPR041261">
    <property type="entry name" value="R2K_2"/>
</dbReference>
<accession>A0A9N8EQ04</accession>
<evidence type="ECO:0000259" key="2">
    <source>
        <dbReference type="Pfam" id="PF18299"/>
    </source>
</evidence>
<dbReference type="Pfam" id="PF18299">
    <property type="entry name" value="R2K_2"/>
    <property type="match status" value="1"/>
</dbReference>
<evidence type="ECO:0000256" key="1">
    <source>
        <dbReference type="SAM" id="MobiDB-lite"/>
    </source>
</evidence>
<evidence type="ECO:0000313" key="3">
    <source>
        <dbReference type="EMBL" id="CAB9524340.1"/>
    </source>
</evidence>
<feature type="compositionally biased region" description="Low complexity" evidence="1">
    <location>
        <begin position="258"/>
        <end position="270"/>
    </location>
</feature>
<dbReference type="AlphaFoldDB" id="A0A9N8EQ04"/>
<name>A0A9N8EQ04_9STRA</name>
<organism evidence="3 4">
    <name type="scientific">Seminavis robusta</name>
    <dbReference type="NCBI Taxonomy" id="568900"/>
    <lineage>
        <taxon>Eukaryota</taxon>
        <taxon>Sar</taxon>
        <taxon>Stramenopiles</taxon>
        <taxon>Ochrophyta</taxon>
        <taxon>Bacillariophyta</taxon>
        <taxon>Bacillariophyceae</taxon>
        <taxon>Bacillariophycidae</taxon>
        <taxon>Naviculales</taxon>
        <taxon>Naviculaceae</taxon>
        <taxon>Seminavis</taxon>
    </lineage>
</organism>
<protein>
    <recommendedName>
        <fullName evidence="2">ATP-grasp domain-containing protein</fullName>
    </recommendedName>
</protein>
<gene>
    <name evidence="3" type="ORF">SEMRO_1525_G279720.1</name>
</gene>
<feature type="region of interest" description="Disordered" evidence="1">
    <location>
        <begin position="249"/>
        <end position="272"/>
    </location>
</feature>
<evidence type="ECO:0000313" key="4">
    <source>
        <dbReference type="Proteomes" id="UP001153069"/>
    </source>
</evidence>
<sequence>MVVGNHTVVAEAFDRLGVHKFEVSRDSYPELLRPYLKRPVWRTIVKQLKRAARDNGQFLPQPLFVKPYDSRSFTGCMVASLDDLHCKLGGVGGGGRCSNWVGGGARPRRLGRSHGKAYGVDFGLMDSLSSKHGETEKALVEWNDGFALGSYGLDARNYTAFLNFLAKSKKNSTSTMMLSSVQAFRASLFMLLLLAATTAQDNMTAGEIMTLPPETLPSGGNPMVTANPDSQVGTVGPTSQVLNQTFAQTFSPKPTPAPAGDAPASAPTDGSGAAHIMATNAQIAAVVGLAGVAIALL</sequence>
<dbReference type="EMBL" id="CAICTM010001523">
    <property type="protein sequence ID" value="CAB9524340.1"/>
    <property type="molecule type" value="Genomic_DNA"/>
</dbReference>
<reference evidence="3" key="1">
    <citation type="submission" date="2020-06" db="EMBL/GenBank/DDBJ databases">
        <authorList>
            <consortium name="Plant Systems Biology data submission"/>
        </authorList>
    </citation>
    <scope>NUCLEOTIDE SEQUENCE</scope>
    <source>
        <strain evidence="3">D6</strain>
    </source>
</reference>
<proteinExistence type="predicted"/>
<dbReference type="Proteomes" id="UP001153069">
    <property type="component" value="Unassembled WGS sequence"/>
</dbReference>
<feature type="domain" description="ATP-grasp" evidence="2">
    <location>
        <begin position="115"/>
        <end position="160"/>
    </location>
</feature>
<comment type="caution">
    <text evidence="3">The sequence shown here is derived from an EMBL/GenBank/DDBJ whole genome shotgun (WGS) entry which is preliminary data.</text>
</comment>
<keyword evidence="4" id="KW-1185">Reference proteome</keyword>